<proteinExistence type="predicted"/>
<accession>A0A162KIJ7</accession>
<feature type="region of interest" description="Disordered" evidence="1">
    <location>
        <begin position="1"/>
        <end position="63"/>
    </location>
</feature>
<dbReference type="Proteomes" id="UP000076881">
    <property type="component" value="Unassembled WGS sequence"/>
</dbReference>
<comment type="caution">
    <text evidence="2">The sequence shown here is derived from an EMBL/GenBank/DDBJ whole genome shotgun (WGS) entry which is preliminary data.</text>
</comment>
<evidence type="ECO:0000313" key="2">
    <source>
        <dbReference type="EMBL" id="OAA75428.1"/>
    </source>
</evidence>
<evidence type="ECO:0000313" key="3">
    <source>
        <dbReference type="Proteomes" id="UP000076881"/>
    </source>
</evidence>
<reference evidence="2 3" key="1">
    <citation type="journal article" date="2016" name="Genome Biol. Evol.">
        <title>Divergent and convergent evolution of fungal pathogenicity.</title>
        <authorList>
            <person name="Shang Y."/>
            <person name="Xiao G."/>
            <person name="Zheng P."/>
            <person name="Cen K."/>
            <person name="Zhan S."/>
            <person name="Wang C."/>
        </authorList>
    </citation>
    <scope>NUCLEOTIDE SEQUENCE [LARGE SCALE GENOMIC DNA]</scope>
    <source>
        <strain evidence="2 3">RCEF 1005</strain>
    </source>
</reference>
<protein>
    <submittedName>
        <fullName evidence="2">Uncharacterized protein</fullName>
    </submittedName>
</protein>
<feature type="compositionally biased region" description="Acidic residues" evidence="1">
    <location>
        <begin position="132"/>
        <end position="147"/>
    </location>
</feature>
<dbReference type="EMBL" id="AZHF01000005">
    <property type="protein sequence ID" value="OAA75428.1"/>
    <property type="molecule type" value="Genomic_DNA"/>
</dbReference>
<sequence>MSNEASDDGYVYSGGMSEDERGSQCGREFAVADAELARSTSVDAENDDSNTPDAMEGVENIGNNTVRGAVTGLEERMARLSLSGEFADARNGDFNTPDAMEGVEHTGNSTVRGAVTGLEECMARLSLSDEKEVQEEEVEESDEKAPK</sequence>
<keyword evidence="3" id="KW-1185">Reference proteome</keyword>
<feature type="region of interest" description="Disordered" evidence="1">
    <location>
        <begin position="125"/>
        <end position="147"/>
    </location>
</feature>
<evidence type="ECO:0000256" key="1">
    <source>
        <dbReference type="SAM" id="MobiDB-lite"/>
    </source>
</evidence>
<name>A0A162KIJ7_CORDF</name>
<gene>
    <name evidence="2" type="ORF">LEL_07416</name>
</gene>
<dbReference type="AlphaFoldDB" id="A0A162KIJ7"/>
<organism evidence="2 3">
    <name type="scientific">Akanthomyces lecanii RCEF 1005</name>
    <dbReference type="NCBI Taxonomy" id="1081108"/>
    <lineage>
        <taxon>Eukaryota</taxon>
        <taxon>Fungi</taxon>
        <taxon>Dikarya</taxon>
        <taxon>Ascomycota</taxon>
        <taxon>Pezizomycotina</taxon>
        <taxon>Sordariomycetes</taxon>
        <taxon>Hypocreomycetidae</taxon>
        <taxon>Hypocreales</taxon>
        <taxon>Cordycipitaceae</taxon>
        <taxon>Akanthomyces</taxon>
        <taxon>Cordyceps confragosa</taxon>
    </lineage>
</organism>